<dbReference type="Proteomes" id="UP000093000">
    <property type="component" value="Unassembled WGS sequence"/>
</dbReference>
<evidence type="ECO:0000313" key="1">
    <source>
        <dbReference type="EMBL" id="OBZ81386.1"/>
    </source>
</evidence>
<dbReference type="AlphaFoldDB" id="A0A1C7MYA3"/>
<protein>
    <submittedName>
        <fullName evidence="1">Uncharacterized protein</fullName>
    </submittedName>
</protein>
<organism evidence="1 2">
    <name type="scientific">Choanephora cucurbitarum</name>
    <dbReference type="NCBI Taxonomy" id="101091"/>
    <lineage>
        <taxon>Eukaryota</taxon>
        <taxon>Fungi</taxon>
        <taxon>Fungi incertae sedis</taxon>
        <taxon>Mucoromycota</taxon>
        <taxon>Mucoromycotina</taxon>
        <taxon>Mucoromycetes</taxon>
        <taxon>Mucorales</taxon>
        <taxon>Mucorineae</taxon>
        <taxon>Choanephoraceae</taxon>
        <taxon>Choanephoroideae</taxon>
        <taxon>Choanephora</taxon>
    </lineage>
</organism>
<proteinExistence type="predicted"/>
<reference evidence="1 2" key="1">
    <citation type="submission" date="2016-03" db="EMBL/GenBank/DDBJ databases">
        <title>Choanephora cucurbitarum.</title>
        <authorList>
            <person name="Min B."/>
            <person name="Park H."/>
            <person name="Park J.-H."/>
            <person name="Shin H.-D."/>
            <person name="Choi I.-G."/>
        </authorList>
    </citation>
    <scope>NUCLEOTIDE SEQUENCE [LARGE SCALE GENOMIC DNA]</scope>
    <source>
        <strain evidence="1 2">KUS-F28377</strain>
    </source>
</reference>
<name>A0A1C7MYA3_9FUNG</name>
<accession>A0A1C7MYA3</accession>
<gene>
    <name evidence="1" type="ORF">A0J61_10564</name>
</gene>
<comment type="caution">
    <text evidence="1">The sequence shown here is derived from an EMBL/GenBank/DDBJ whole genome shotgun (WGS) entry which is preliminary data.</text>
</comment>
<dbReference type="EMBL" id="LUGH01001238">
    <property type="protein sequence ID" value="OBZ81386.1"/>
    <property type="molecule type" value="Genomic_DNA"/>
</dbReference>
<evidence type="ECO:0000313" key="2">
    <source>
        <dbReference type="Proteomes" id="UP000093000"/>
    </source>
</evidence>
<dbReference type="InParanoid" id="A0A1C7MYA3"/>
<keyword evidence="2" id="KW-1185">Reference proteome</keyword>
<sequence>MKVDLVEEESEDFLEMFFSSQIENFFDLIIEERFTTRSCSFSHWDECTHCPELRQNLQQ</sequence>